<evidence type="ECO:0000256" key="5">
    <source>
        <dbReference type="ARBA" id="ARBA00023235"/>
    </source>
</evidence>
<feature type="region of interest" description="Disordered" evidence="7">
    <location>
        <begin position="1"/>
        <end position="20"/>
    </location>
</feature>
<accession>A0AA39CCR5</accession>
<proteinExistence type="inferred from homology"/>
<dbReference type="GO" id="GO:0006635">
    <property type="term" value="P:fatty acid beta-oxidation"/>
    <property type="evidence" value="ECO:0007669"/>
    <property type="project" value="TreeGrafter"/>
</dbReference>
<dbReference type="Proteomes" id="UP001172673">
    <property type="component" value="Unassembled WGS sequence"/>
</dbReference>
<comment type="similarity">
    <text evidence="3">Belongs to the enoyl-CoA hydratase/isomerase family.</text>
</comment>
<keyword evidence="6" id="KW-0456">Lyase</keyword>
<dbReference type="EMBL" id="JAPDRK010000022">
    <property type="protein sequence ID" value="KAJ9603470.1"/>
    <property type="molecule type" value="Genomic_DNA"/>
</dbReference>
<keyword evidence="5" id="KW-0413">Isomerase</keyword>
<dbReference type="SUPFAM" id="SSF52096">
    <property type="entry name" value="ClpP/crotonase"/>
    <property type="match status" value="1"/>
</dbReference>
<keyword evidence="4" id="KW-0576">Peroxisome</keyword>
<evidence type="ECO:0000256" key="7">
    <source>
        <dbReference type="SAM" id="MobiDB-lite"/>
    </source>
</evidence>
<dbReference type="PANTHER" id="PTHR11941">
    <property type="entry name" value="ENOYL-COA HYDRATASE-RELATED"/>
    <property type="match status" value="1"/>
</dbReference>
<dbReference type="Pfam" id="PF00378">
    <property type="entry name" value="ECH_1"/>
    <property type="match status" value="1"/>
</dbReference>
<dbReference type="GO" id="GO:0005739">
    <property type="term" value="C:mitochondrion"/>
    <property type="evidence" value="ECO:0007669"/>
    <property type="project" value="TreeGrafter"/>
</dbReference>
<name>A0AA39CCR5_9EURO</name>
<evidence type="ECO:0000256" key="3">
    <source>
        <dbReference type="ARBA" id="ARBA00005254"/>
    </source>
</evidence>
<dbReference type="PANTHER" id="PTHR11941:SF158">
    <property type="entry name" value="ENOYL-COA HYDRATASE (AFU_ORTHOLOGUE AFUA_2G10650)"/>
    <property type="match status" value="1"/>
</dbReference>
<gene>
    <name evidence="8" type="ORF">H2200_012248</name>
</gene>
<evidence type="ECO:0000256" key="1">
    <source>
        <dbReference type="ARBA" id="ARBA00004275"/>
    </source>
</evidence>
<reference evidence="8" key="1">
    <citation type="submission" date="2022-10" db="EMBL/GenBank/DDBJ databases">
        <title>Culturing micro-colonial fungi from biological soil crusts in the Mojave desert and describing Neophaeococcomyces mojavensis, and introducing the new genera and species Taxawa tesnikishii.</title>
        <authorList>
            <person name="Kurbessoian T."/>
            <person name="Stajich J.E."/>
        </authorList>
    </citation>
    <scope>NUCLEOTIDE SEQUENCE</scope>
    <source>
        <strain evidence="8">TK_41</strain>
    </source>
</reference>
<dbReference type="InterPro" id="IPR001753">
    <property type="entry name" value="Enoyl-CoA_hydra/iso"/>
</dbReference>
<dbReference type="GO" id="GO:0016853">
    <property type="term" value="F:isomerase activity"/>
    <property type="evidence" value="ECO:0007669"/>
    <property type="project" value="UniProtKB-KW"/>
</dbReference>
<comment type="caution">
    <text evidence="8">The sequence shown here is derived from an EMBL/GenBank/DDBJ whole genome shotgun (WGS) entry which is preliminary data.</text>
</comment>
<evidence type="ECO:0008006" key="10">
    <source>
        <dbReference type="Google" id="ProtNLM"/>
    </source>
</evidence>
<dbReference type="GO" id="GO:0016829">
    <property type="term" value="F:lyase activity"/>
    <property type="evidence" value="ECO:0007669"/>
    <property type="project" value="UniProtKB-KW"/>
</dbReference>
<keyword evidence="9" id="KW-1185">Reference proteome</keyword>
<organism evidence="8 9">
    <name type="scientific">Cladophialophora chaetospira</name>
    <dbReference type="NCBI Taxonomy" id="386627"/>
    <lineage>
        <taxon>Eukaryota</taxon>
        <taxon>Fungi</taxon>
        <taxon>Dikarya</taxon>
        <taxon>Ascomycota</taxon>
        <taxon>Pezizomycotina</taxon>
        <taxon>Eurotiomycetes</taxon>
        <taxon>Chaetothyriomycetidae</taxon>
        <taxon>Chaetothyriales</taxon>
        <taxon>Herpotrichiellaceae</taxon>
        <taxon>Cladophialophora</taxon>
    </lineage>
</organism>
<comment type="pathway">
    <text evidence="2">Siderophore biosynthesis.</text>
</comment>
<dbReference type="CDD" id="cd06558">
    <property type="entry name" value="crotonase-like"/>
    <property type="match status" value="1"/>
</dbReference>
<evidence type="ECO:0000256" key="4">
    <source>
        <dbReference type="ARBA" id="ARBA00023140"/>
    </source>
</evidence>
<dbReference type="Gene3D" id="3.90.226.10">
    <property type="entry name" value="2-enoyl-CoA Hydratase, Chain A, domain 1"/>
    <property type="match status" value="1"/>
</dbReference>
<dbReference type="AlphaFoldDB" id="A0AA39CCR5"/>
<feature type="region of interest" description="Disordered" evidence="7">
    <location>
        <begin position="89"/>
        <end position="114"/>
    </location>
</feature>
<evidence type="ECO:0000256" key="2">
    <source>
        <dbReference type="ARBA" id="ARBA00004924"/>
    </source>
</evidence>
<comment type="subcellular location">
    <subcellularLocation>
        <location evidence="1">Peroxisome</location>
    </subcellularLocation>
</comment>
<protein>
    <recommendedName>
        <fullName evidence="10">Enoyl-CoA hydratase</fullName>
    </recommendedName>
</protein>
<dbReference type="InterPro" id="IPR029045">
    <property type="entry name" value="ClpP/crotonase-like_dom_sf"/>
</dbReference>
<dbReference type="GO" id="GO:0005777">
    <property type="term" value="C:peroxisome"/>
    <property type="evidence" value="ECO:0007669"/>
    <property type="project" value="UniProtKB-SubCell"/>
</dbReference>
<evidence type="ECO:0000313" key="8">
    <source>
        <dbReference type="EMBL" id="KAJ9603470.1"/>
    </source>
</evidence>
<feature type="compositionally biased region" description="Polar residues" evidence="7">
    <location>
        <begin position="1"/>
        <end position="12"/>
    </location>
</feature>
<dbReference type="FunFam" id="3.90.226.10:FF:000074">
    <property type="entry name" value="Enoyl-CoA hydratase (AFU_orthologue AFUA_2G10650)"/>
    <property type="match status" value="1"/>
</dbReference>
<evidence type="ECO:0000313" key="9">
    <source>
        <dbReference type="Proteomes" id="UP001172673"/>
    </source>
</evidence>
<evidence type="ECO:0000256" key="6">
    <source>
        <dbReference type="ARBA" id="ARBA00023239"/>
    </source>
</evidence>
<sequence>MSSSSYPSTLHTQPPVPPNTILHFPTPSTLLIVLNNPRSLNCLSTSMHFALHALLSWYDNEPTLRCAIITGAGRAFCAGADLKEWNESNAAARSGKSSGERERPSSGFGGISRRTGKKPVIGAVNGLAFGGGMEMVVNLDMAVASKSALFALPEVKRGVIALAGALPRLVRTVGKPRAMELALTGRTISAEEAREWGIVNAVTDDAPVDADVLDRPVVKKALEYAKEIAGNSPDSVIISRAGIMQGWEDGSVEHATQNIVDIYSKRLNDGENIHEGVRAFVEKRAPRWVPSKL</sequence>